<evidence type="ECO:0000256" key="1">
    <source>
        <dbReference type="ARBA" id="ARBA00022553"/>
    </source>
</evidence>
<dbReference type="InterPro" id="IPR011006">
    <property type="entry name" value="CheY-like_superfamily"/>
</dbReference>
<name>A0A7X1B6V5_9BACT</name>
<evidence type="ECO:0000313" key="7">
    <source>
        <dbReference type="Proteomes" id="UP000526501"/>
    </source>
</evidence>
<dbReference type="InterPro" id="IPR001789">
    <property type="entry name" value="Sig_transdc_resp-reg_receiver"/>
</dbReference>
<evidence type="ECO:0000259" key="4">
    <source>
        <dbReference type="PROSITE" id="PS50043"/>
    </source>
</evidence>
<gene>
    <name evidence="6" type="ORF">H5P27_05400</name>
</gene>
<dbReference type="SMART" id="SM00421">
    <property type="entry name" value="HTH_LUXR"/>
    <property type="match status" value="1"/>
</dbReference>
<dbReference type="InterPro" id="IPR039420">
    <property type="entry name" value="WalR-like"/>
</dbReference>
<dbReference type="Gene3D" id="1.10.10.10">
    <property type="entry name" value="Winged helix-like DNA-binding domain superfamily/Winged helix DNA-binding domain"/>
    <property type="match status" value="1"/>
</dbReference>
<organism evidence="6 7">
    <name type="scientific">Pelagicoccus albus</name>
    <dbReference type="NCBI Taxonomy" id="415222"/>
    <lineage>
        <taxon>Bacteria</taxon>
        <taxon>Pseudomonadati</taxon>
        <taxon>Verrucomicrobiota</taxon>
        <taxon>Opitutia</taxon>
        <taxon>Puniceicoccales</taxon>
        <taxon>Pelagicoccaceae</taxon>
        <taxon>Pelagicoccus</taxon>
    </lineage>
</organism>
<dbReference type="AlphaFoldDB" id="A0A7X1B6V5"/>
<evidence type="ECO:0000259" key="5">
    <source>
        <dbReference type="PROSITE" id="PS50110"/>
    </source>
</evidence>
<keyword evidence="2" id="KW-0238">DNA-binding</keyword>
<dbReference type="Gene3D" id="3.40.50.2300">
    <property type="match status" value="1"/>
</dbReference>
<dbReference type="PROSITE" id="PS50043">
    <property type="entry name" value="HTH_LUXR_2"/>
    <property type="match status" value="1"/>
</dbReference>
<dbReference type="SUPFAM" id="SSF52172">
    <property type="entry name" value="CheY-like"/>
    <property type="match status" value="1"/>
</dbReference>
<evidence type="ECO:0000313" key="6">
    <source>
        <dbReference type="EMBL" id="MBC2605473.1"/>
    </source>
</evidence>
<evidence type="ECO:0000256" key="2">
    <source>
        <dbReference type="ARBA" id="ARBA00023125"/>
    </source>
</evidence>
<feature type="domain" description="HTH luxR-type" evidence="4">
    <location>
        <begin position="145"/>
        <end position="210"/>
    </location>
</feature>
<feature type="domain" description="Response regulatory" evidence="5">
    <location>
        <begin position="10"/>
        <end position="127"/>
    </location>
</feature>
<dbReference type="Pfam" id="PF00072">
    <property type="entry name" value="Response_reg"/>
    <property type="match status" value="1"/>
</dbReference>
<reference evidence="6 7" key="1">
    <citation type="submission" date="2020-07" db="EMBL/GenBank/DDBJ databases">
        <authorList>
            <person name="Feng X."/>
        </authorList>
    </citation>
    <scope>NUCLEOTIDE SEQUENCE [LARGE SCALE GENOMIC DNA]</scope>
    <source>
        <strain evidence="6 7">JCM23202</strain>
    </source>
</reference>
<dbReference type="InterPro" id="IPR036388">
    <property type="entry name" value="WH-like_DNA-bd_sf"/>
</dbReference>
<dbReference type="PROSITE" id="PS50110">
    <property type="entry name" value="RESPONSE_REGULATORY"/>
    <property type="match status" value="1"/>
</dbReference>
<dbReference type="PANTHER" id="PTHR43214">
    <property type="entry name" value="TWO-COMPONENT RESPONSE REGULATOR"/>
    <property type="match status" value="1"/>
</dbReference>
<dbReference type="InterPro" id="IPR000792">
    <property type="entry name" value="Tscrpt_reg_LuxR_C"/>
</dbReference>
<evidence type="ECO:0000256" key="3">
    <source>
        <dbReference type="PROSITE-ProRule" id="PRU00169"/>
    </source>
</evidence>
<feature type="modified residue" description="4-aspartylphosphate" evidence="3">
    <location>
        <position position="61"/>
    </location>
</feature>
<dbReference type="InterPro" id="IPR016032">
    <property type="entry name" value="Sig_transdc_resp-reg_C-effctor"/>
</dbReference>
<sequence length="218" mass="23652">MNKSPNRTLSIGVVDDHPFVAKGLAAALSLKPGVELLWDATDADRAVELLDSQPVDVVVVDLKMEEANSGLKVLRVVEEKYESTSAVVFTAHAPRRLVREAAVLGAKGYFTKDVDIEEFVDALLEIADGKASTAKFSGALSELAKPNPYLDISNRERDVLLLVSKGKSNVEVAEELGLKVGTVKTHLESIYKKLSVNNRTDALRAALSEGYFSLEELV</sequence>
<dbReference type="RefSeq" id="WP_185659348.1">
    <property type="nucleotide sequence ID" value="NZ_CAWPOO010000006.1"/>
</dbReference>
<dbReference type="Pfam" id="PF00196">
    <property type="entry name" value="GerE"/>
    <property type="match status" value="1"/>
</dbReference>
<dbReference type="CDD" id="cd06170">
    <property type="entry name" value="LuxR_C_like"/>
    <property type="match status" value="1"/>
</dbReference>
<dbReference type="Proteomes" id="UP000526501">
    <property type="component" value="Unassembled WGS sequence"/>
</dbReference>
<dbReference type="EMBL" id="JACHVC010000006">
    <property type="protein sequence ID" value="MBC2605473.1"/>
    <property type="molecule type" value="Genomic_DNA"/>
</dbReference>
<protein>
    <submittedName>
        <fullName evidence="6">Response regulator transcription factor</fullName>
    </submittedName>
</protein>
<keyword evidence="7" id="KW-1185">Reference proteome</keyword>
<comment type="caution">
    <text evidence="6">The sequence shown here is derived from an EMBL/GenBank/DDBJ whole genome shotgun (WGS) entry which is preliminary data.</text>
</comment>
<dbReference type="SMART" id="SM00448">
    <property type="entry name" value="REC"/>
    <property type="match status" value="1"/>
</dbReference>
<dbReference type="PROSITE" id="PS00622">
    <property type="entry name" value="HTH_LUXR_1"/>
    <property type="match status" value="1"/>
</dbReference>
<dbReference type="SUPFAM" id="SSF46894">
    <property type="entry name" value="C-terminal effector domain of the bipartite response regulators"/>
    <property type="match status" value="1"/>
</dbReference>
<proteinExistence type="predicted"/>
<accession>A0A7X1B6V5</accession>
<keyword evidence="1 3" id="KW-0597">Phosphoprotein</keyword>
<dbReference type="InterPro" id="IPR058245">
    <property type="entry name" value="NreC/VraR/RcsB-like_REC"/>
</dbReference>
<dbReference type="GO" id="GO:0000160">
    <property type="term" value="P:phosphorelay signal transduction system"/>
    <property type="evidence" value="ECO:0007669"/>
    <property type="project" value="InterPro"/>
</dbReference>
<dbReference type="GO" id="GO:0003677">
    <property type="term" value="F:DNA binding"/>
    <property type="evidence" value="ECO:0007669"/>
    <property type="project" value="UniProtKB-KW"/>
</dbReference>
<dbReference type="GO" id="GO:0006355">
    <property type="term" value="P:regulation of DNA-templated transcription"/>
    <property type="evidence" value="ECO:0007669"/>
    <property type="project" value="InterPro"/>
</dbReference>
<dbReference type="CDD" id="cd17535">
    <property type="entry name" value="REC_NarL-like"/>
    <property type="match status" value="1"/>
</dbReference>
<dbReference type="PRINTS" id="PR00038">
    <property type="entry name" value="HTHLUXR"/>
</dbReference>